<proteinExistence type="predicted"/>
<dbReference type="EMBL" id="GDID01007525">
    <property type="protein sequence ID" value="JAP89081.1"/>
    <property type="molecule type" value="Transcribed_RNA"/>
</dbReference>
<feature type="non-terminal residue" evidence="1">
    <location>
        <position position="1"/>
    </location>
</feature>
<accession>A0A146K099</accession>
<organism evidence="1">
    <name type="scientific">Trepomonas sp. PC1</name>
    <dbReference type="NCBI Taxonomy" id="1076344"/>
    <lineage>
        <taxon>Eukaryota</taxon>
        <taxon>Metamonada</taxon>
        <taxon>Diplomonadida</taxon>
        <taxon>Hexamitidae</taxon>
        <taxon>Hexamitinae</taxon>
        <taxon>Trepomonas</taxon>
    </lineage>
</organism>
<gene>
    <name evidence="1" type="ORF">TPC1_31424</name>
</gene>
<reference evidence="1" key="1">
    <citation type="submission" date="2015-07" db="EMBL/GenBank/DDBJ databases">
        <title>Adaptation to a free-living lifestyle via gene acquisitions in the diplomonad Trepomonas sp. PC1.</title>
        <authorList>
            <person name="Xu F."/>
            <person name="Jerlstrom-Hultqvist J."/>
            <person name="Kolisko M."/>
            <person name="Simpson A.G.B."/>
            <person name="Roger A.J."/>
            <person name="Svard S.G."/>
            <person name="Andersson J.O."/>
        </authorList>
    </citation>
    <scope>NUCLEOTIDE SEQUENCE</scope>
    <source>
        <strain evidence="1">PC1</strain>
    </source>
</reference>
<sequence>IQLTCEWNVRNCSYPITTIRQAKAVELGSNGFLWNFCYVEENAFTNTYLDADIDYTQCSPGKATINSLFLNGDFVSNLIVRSKITLTDHSQFNGLIGGVMDTIYLNNCKITIELDGEVSNAVGLTQLVRQLYIYKTVFSFTANGDEVFGLVDTVTEECNITLLDMTLNTRFNLESHGIGRTITNLTIQVCTLAINQLTDSTQQTSASVFGLLYGTQTINASYINYKMVGKLTNVATVSNLVNQDPVDNLMINALMLKMQIKSYNVVGGVLGLISNKSESNGQIKIQNIIMEGEIDCRDAMNTLVLSCSQVIGNMNDGLTMGISLQNITSSVCGPTRISNKEEINQNVILDQNQC</sequence>
<name>A0A146K099_9EUKA</name>
<evidence type="ECO:0000313" key="1">
    <source>
        <dbReference type="EMBL" id="JAP89081.1"/>
    </source>
</evidence>
<protein>
    <submittedName>
        <fullName evidence="1">Uncharacterized protein</fullName>
    </submittedName>
</protein>
<dbReference type="AlphaFoldDB" id="A0A146K099"/>